<evidence type="ECO:0000313" key="1">
    <source>
        <dbReference type="EMBL" id="GAA0141562.1"/>
    </source>
</evidence>
<reference evidence="1 2" key="1">
    <citation type="submission" date="2024-01" db="EMBL/GenBank/DDBJ databases">
        <title>The complete chloroplast genome sequence of Lithospermum erythrorhizon: insights into the phylogenetic relationship among Boraginaceae species and the maternal lineages of purple gromwells.</title>
        <authorList>
            <person name="Okada T."/>
            <person name="Watanabe K."/>
        </authorList>
    </citation>
    <scope>NUCLEOTIDE SEQUENCE [LARGE SCALE GENOMIC DNA]</scope>
</reference>
<gene>
    <name evidence="1" type="ORF">LIER_02681</name>
</gene>
<evidence type="ECO:0000313" key="2">
    <source>
        <dbReference type="Proteomes" id="UP001454036"/>
    </source>
</evidence>
<name>A0AAV3NQC1_LITER</name>
<accession>A0AAV3NQC1</accession>
<sequence>MREVGENKRESRGYKLNETFVGKLGNGKEIVMRASCQQENGIKAGVLDLEGHTLVEVNDNNDNVGVEIISGTGPGHNVEGVSTNSHNKLSYEFAVGSSLGGLHEVVIKQDKAFHKGIKREVGRSGVKGIISQGEAMGRKWRLVTSVD</sequence>
<protein>
    <submittedName>
        <fullName evidence="1">Uncharacterized protein</fullName>
    </submittedName>
</protein>
<comment type="caution">
    <text evidence="1">The sequence shown here is derived from an EMBL/GenBank/DDBJ whole genome shotgun (WGS) entry which is preliminary data.</text>
</comment>
<keyword evidence="2" id="KW-1185">Reference proteome</keyword>
<proteinExistence type="predicted"/>
<dbReference type="EMBL" id="BAABME010000298">
    <property type="protein sequence ID" value="GAA0141562.1"/>
    <property type="molecule type" value="Genomic_DNA"/>
</dbReference>
<dbReference type="AlphaFoldDB" id="A0AAV3NQC1"/>
<organism evidence="1 2">
    <name type="scientific">Lithospermum erythrorhizon</name>
    <name type="common">Purple gromwell</name>
    <name type="synonym">Lithospermum officinale var. erythrorhizon</name>
    <dbReference type="NCBI Taxonomy" id="34254"/>
    <lineage>
        <taxon>Eukaryota</taxon>
        <taxon>Viridiplantae</taxon>
        <taxon>Streptophyta</taxon>
        <taxon>Embryophyta</taxon>
        <taxon>Tracheophyta</taxon>
        <taxon>Spermatophyta</taxon>
        <taxon>Magnoliopsida</taxon>
        <taxon>eudicotyledons</taxon>
        <taxon>Gunneridae</taxon>
        <taxon>Pentapetalae</taxon>
        <taxon>asterids</taxon>
        <taxon>lamiids</taxon>
        <taxon>Boraginales</taxon>
        <taxon>Boraginaceae</taxon>
        <taxon>Boraginoideae</taxon>
        <taxon>Lithospermeae</taxon>
        <taxon>Lithospermum</taxon>
    </lineage>
</organism>
<dbReference type="Proteomes" id="UP001454036">
    <property type="component" value="Unassembled WGS sequence"/>
</dbReference>